<dbReference type="PANTHER" id="PTHR11059">
    <property type="entry name" value="DNA REPAIR PROTEIN RECN"/>
    <property type="match status" value="1"/>
</dbReference>
<evidence type="ECO:0000313" key="11">
    <source>
        <dbReference type="EMBL" id="MCW8107929.1"/>
    </source>
</evidence>
<protein>
    <recommendedName>
        <fullName evidence="3 9">DNA repair protein RecN</fullName>
    </recommendedName>
    <alternativeName>
        <fullName evidence="8 9">Recombination protein N</fullName>
    </alternativeName>
</protein>
<evidence type="ECO:0000313" key="12">
    <source>
        <dbReference type="Proteomes" id="UP001142810"/>
    </source>
</evidence>
<organism evidence="11 12">
    <name type="scientific">Alteromonas aquimaris</name>
    <dbReference type="NCBI Taxonomy" id="2998417"/>
    <lineage>
        <taxon>Bacteria</taxon>
        <taxon>Pseudomonadati</taxon>
        <taxon>Pseudomonadota</taxon>
        <taxon>Gammaproteobacteria</taxon>
        <taxon>Alteromonadales</taxon>
        <taxon>Alteromonadaceae</taxon>
        <taxon>Alteromonas/Salinimonas group</taxon>
        <taxon>Alteromonas</taxon>
    </lineage>
</organism>
<dbReference type="NCBIfam" id="TIGR00634">
    <property type="entry name" value="recN"/>
    <property type="match status" value="1"/>
</dbReference>
<evidence type="ECO:0000256" key="3">
    <source>
        <dbReference type="ARBA" id="ARBA00021315"/>
    </source>
</evidence>
<proteinExistence type="inferred from homology"/>
<dbReference type="Proteomes" id="UP001142810">
    <property type="component" value="Unassembled WGS sequence"/>
</dbReference>
<evidence type="ECO:0000256" key="8">
    <source>
        <dbReference type="ARBA" id="ARBA00033408"/>
    </source>
</evidence>
<evidence type="ECO:0000256" key="2">
    <source>
        <dbReference type="ARBA" id="ARBA00009441"/>
    </source>
</evidence>
<dbReference type="EMBL" id="JAPFRD010000005">
    <property type="protein sequence ID" value="MCW8107929.1"/>
    <property type="molecule type" value="Genomic_DNA"/>
</dbReference>
<dbReference type="InterPro" id="IPR027417">
    <property type="entry name" value="P-loop_NTPase"/>
</dbReference>
<dbReference type="SUPFAM" id="SSF52540">
    <property type="entry name" value="P-loop containing nucleoside triphosphate hydrolases"/>
    <property type="match status" value="2"/>
</dbReference>
<dbReference type="Pfam" id="PF02463">
    <property type="entry name" value="SMC_N"/>
    <property type="match status" value="1"/>
</dbReference>
<evidence type="ECO:0000256" key="9">
    <source>
        <dbReference type="PIRNR" id="PIRNR003128"/>
    </source>
</evidence>
<evidence type="ECO:0000259" key="10">
    <source>
        <dbReference type="Pfam" id="PF02463"/>
    </source>
</evidence>
<gene>
    <name evidence="11" type="primary">recN</name>
    <name evidence="11" type="ORF">OPS25_05405</name>
</gene>
<feature type="domain" description="RecF/RecN/SMC N-terminal" evidence="10">
    <location>
        <begin position="2"/>
        <end position="515"/>
    </location>
</feature>
<evidence type="ECO:0000256" key="6">
    <source>
        <dbReference type="ARBA" id="ARBA00022840"/>
    </source>
</evidence>
<dbReference type="RefSeq" id="WP_265616615.1">
    <property type="nucleotide sequence ID" value="NZ_JAPFRD010000005.1"/>
</dbReference>
<dbReference type="InterPro" id="IPR003395">
    <property type="entry name" value="RecF/RecN/SMC_N"/>
</dbReference>
<evidence type="ECO:0000256" key="1">
    <source>
        <dbReference type="ARBA" id="ARBA00003618"/>
    </source>
</evidence>
<comment type="similarity">
    <text evidence="2 9">Belongs to the RecN family.</text>
</comment>
<keyword evidence="12" id="KW-1185">Reference proteome</keyword>
<keyword evidence="5 9" id="KW-0227">DNA damage</keyword>
<dbReference type="NCBIfam" id="NF008121">
    <property type="entry name" value="PRK10869.1"/>
    <property type="match status" value="1"/>
</dbReference>
<evidence type="ECO:0000256" key="4">
    <source>
        <dbReference type="ARBA" id="ARBA00022741"/>
    </source>
</evidence>
<evidence type="ECO:0000256" key="7">
    <source>
        <dbReference type="ARBA" id="ARBA00023204"/>
    </source>
</evidence>
<dbReference type="CDD" id="cd03241">
    <property type="entry name" value="ABC_RecN"/>
    <property type="match status" value="2"/>
</dbReference>
<dbReference type="PIRSF" id="PIRSF003128">
    <property type="entry name" value="RecN"/>
    <property type="match status" value="1"/>
</dbReference>
<dbReference type="PANTHER" id="PTHR11059:SF0">
    <property type="entry name" value="DNA REPAIR PROTEIN RECN"/>
    <property type="match status" value="1"/>
</dbReference>
<keyword evidence="4" id="KW-0547">Nucleotide-binding</keyword>
<comment type="caution">
    <text evidence="11">The sequence shown here is derived from an EMBL/GenBank/DDBJ whole genome shotgun (WGS) entry which is preliminary data.</text>
</comment>
<reference evidence="11" key="1">
    <citation type="submission" date="2022-11" db="EMBL/GenBank/DDBJ databases">
        <title>Alteromonas sp. nov., isolated from sea water of the Qingdao.</title>
        <authorList>
            <person name="Wang Q."/>
        </authorList>
    </citation>
    <scope>NUCLEOTIDE SEQUENCE</scope>
    <source>
        <strain evidence="11">ASW11-7</strain>
    </source>
</reference>
<accession>A0ABT3P5A3</accession>
<dbReference type="Gene3D" id="3.40.50.300">
    <property type="entry name" value="P-loop containing nucleotide triphosphate hydrolases"/>
    <property type="match status" value="2"/>
</dbReference>
<name>A0ABT3P5A3_9ALTE</name>
<keyword evidence="6" id="KW-0067">ATP-binding</keyword>
<sequence>MLVHLSVKNFAIVKQLSVSFEQGMTAITGETGAGKSIAIDALSLCLGGRADANTVRSGAEKAEIVAHFSLKDNQAAIDWLDELELLSEDESDGCFIRRVISREGRSKAFINGSPVSLQQLKQLGLYFISIHGQNAHLQMLKEDHQRYLVDSFAKHEHLLTAVKQAFREWQAVTSEYSRLKDEAQTRADRQQLLAYQVAELDELGLADDEFATLEIEHKRVSNSQTLLEEAQHGVFALYESDDANAFAMIQSALDGLEQLQESDATLSPIVSMLTEASIQVEEAAKELRRYCDKFDLDPEAIQEIEARFAKVMELSRKHAVAPEDLYVHHQTILSELKGLQDDESKLEGMQQQVEEARAHYFAQANLLSVSRKKAAKLLSTQVERQIQQMNMPHAKVNIEIINREDSRPALNGTNDVSFKVATNPGQPLEKLEKVVSGGELSRIGLAVQVIAQDSHVTPTMIFDEVDTGISGPTASIVGNSLRQLGAKSQVMCVTHLPQVAAQAHNQLFVTKVSTKNQTETRILPLTKQDRVDELARLLAGDKVTDSALANARELLKSVESN</sequence>
<keyword evidence="7 9" id="KW-0234">DNA repair</keyword>
<comment type="function">
    <text evidence="1 9">May be involved in recombinational repair of damaged DNA.</text>
</comment>
<evidence type="ECO:0000256" key="5">
    <source>
        <dbReference type="ARBA" id="ARBA00022763"/>
    </source>
</evidence>
<dbReference type="InterPro" id="IPR004604">
    <property type="entry name" value="DNA_recomb/repair_RecN"/>
</dbReference>